<reference evidence="5" key="1">
    <citation type="journal article" date="2006" name="PLoS Biol.">
        <title>Macronuclear genome sequence of the ciliate Tetrahymena thermophila, a model eukaryote.</title>
        <authorList>
            <person name="Eisen J.A."/>
            <person name="Coyne R.S."/>
            <person name="Wu M."/>
            <person name="Wu D."/>
            <person name="Thiagarajan M."/>
            <person name="Wortman J.R."/>
            <person name="Badger J.H."/>
            <person name="Ren Q."/>
            <person name="Amedeo P."/>
            <person name="Jones K.M."/>
            <person name="Tallon L.J."/>
            <person name="Delcher A.L."/>
            <person name="Salzberg S.L."/>
            <person name="Silva J.C."/>
            <person name="Haas B.J."/>
            <person name="Majoros W.H."/>
            <person name="Farzad M."/>
            <person name="Carlton J.M."/>
            <person name="Smith R.K. Jr."/>
            <person name="Garg J."/>
            <person name="Pearlman R.E."/>
            <person name="Karrer K.M."/>
            <person name="Sun L."/>
            <person name="Manning G."/>
            <person name="Elde N.C."/>
            <person name="Turkewitz A.P."/>
            <person name="Asai D.J."/>
            <person name="Wilkes D.E."/>
            <person name="Wang Y."/>
            <person name="Cai H."/>
            <person name="Collins K."/>
            <person name="Stewart B.A."/>
            <person name="Lee S.R."/>
            <person name="Wilamowska K."/>
            <person name="Weinberg Z."/>
            <person name="Ruzzo W.L."/>
            <person name="Wloga D."/>
            <person name="Gaertig J."/>
            <person name="Frankel J."/>
            <person name="Tsao C.-C."/>
            <person name="Gorovsky M.A."/>
            <person name="Keeling P.J."/>
            <person name="Waller R.F."/>
            <person name="Patron N.J."/>
            <person name="Cherry J.M."/>
            <person name="Stover N.A."/>
            <person name="Krieger C.J."/>
            <person name="del Toro C."/>
            <person name="Ryder H.F."/>
            <person name="Williamson S.C."/>
            <person name="Barbeau R.A."/>
            <person name="Hamilton E.P."/>
            <person name="Orias E."/>
        </authorList>
    </citation>
    <scope>NUCLEOTIDE SEQUENCE [LARGE SCALE GENOMIC DNA]</scope>
    <source>
        <strain evidence="5">SB210</strain>
    </source>
</reference>
<feature type="compositionally biased region" description="Low complexity" evidence="1">
    <location>
        <begin position="369"/>
        <end position="397"/>
    </location>
</feature>
<feature type="region of interest" description="Disordered" evidence="1">
    <location>
        <begin position="328"/>
        <end position="397"/>
    </location>
</feature>
<dbReference type="InParanoid" id="I7MGE8"/>
<organism evidence="4 5">
    <name type="scientific">Tetrahymena thermophila (strain SB210)</name>
    <dbReference type="NCBI Taxonomy" id="312017"/>
    <lineage>
        <taxon>Eukaryota</taxon>
        <taxon>Sar</taxon>
        <taxon>Alveolata</taxon>
        <taxon>Ciliophora</taxon>
        <taxon>Intramacronucleata</taxon>
        <taxon>Oligohymenophorea</taxon>
        <taxon>Hymenostomatida</taxon>
        <taxon>Tetrahymenina</taxon>
        <taxon>Tetrahymenidae</taxon>
        <taxon>Tetrahymena</taxon>
    </lineage>
</organism>
<protein>
    <recommendedName>
        <fullName evidence="3">VIT domain-containing protein</fullName>
    </recommendedName>
</protein>
<feature type="compositionally biased region" description="Acidic residues" evidence="1">
    <location>
        <begin position="359"/>
        <end position="368"/>
    </location>
</feature>
<feature type="domain" description="VIT" evidence="3">
    <location>
        <begin position="47"/>
        <end position="177"/>
    </location>
</feature>
<feature type="compositionally biased region" description="Polar residues" evidence="1">
    <location>
        <begin position="328"/>
        <end position="352"/>
    </location>
</feature>
<dbReference type="PANTHER" id="PTHR45737">
    <property type="entry name" value="VON WILLEBRAND FACTOR A DOMAIN-CONTAINING PROTEIN 5A"/>
    <property type="match status" value="1"/>
</dbReference>
<keyword evidence="5" id="KW-1185">Reference proteome</keyword>
<dbReference type="RefSeq" id="XP_001032758.2">
    <property type="nucleotide sequence ID" value="XM_001032758.3"/>
</dbReference>
<proteinExistence type="predicted"/>
<evidence type="ECO:0000313" key="4">
    <source>
        <dbReference type="EMBL" id="EAR85095.2"/>
    </source>
</evidence>
<evidence type="ECO:0000313" key="5">
    <source>
        <dbReference type="Proteomes" id="UP000009168"/>
    </source>
</evidence>
<dbReference type="InterPro" id="IPR013694">
    <property type="entry name" value="VIT"/>
</dbReference>
<dbReference type="InterPro" id="IPR036465">
    <property type="entry name" value="vWFA_dom_sf"/>
</dbReference>
<name>I7MGE8_TETTS</name>
<sequence length="905" mass="106173">MDIIKYILSWIILIFLKFVEAIQDDIMILPQEGQESIKRKILQIPREYVTGIRSLADNSHVPLLSMEYQVQIHSTISEVQLIQEFQNPILGSFIQAEFYFQTKVTQTFVSFEVQSDGQILKGVVLDKQSKKSGKYQDEKMIPSPYAEIIEDIHDIIRLNLGFMYPGQYMKIVIKYIEELERQEPNVWKFTLPTQNSKNQGKYDNIFLDFSDCPDFNFESQNLVTYDWKINGQIFSSEQIKNIFSVSHQKDLNIQHVKTEKNDYLTYFSLDYGKNTKENKDFVLLITEEIDKDKNQSRTFIGYDPQDLINPYAALIRFSPLIVINPDESNSSCSKKTRTHPQNSQSQFLKNNNQQLSSIEESEFEENQNEELNNQSENKQSQQSDQTQSSEQQQQQQQNQQKKIERYILIVIEDILSSNQFSIDNYQLFIKNILLELINQISDYKYRQQINIFLISSQEMVFTEETDINLQNVDDISQIISKKIQIKKVDEAAKLPIEKILSKVQNKSKKQFLLLVGAGEFWNISQILYYLGLQKKLSVYGIGIGNRYSIQLFQRLEQMNCGRTFIVNRIEDVNQEINKIIIEINAPKFKKFTIIYDQKIVNTMSSIIDNINTISLTKSYQLNVFFNKNLQKLIKYSKKNQIDKICFSLVVVDEENVVYKTKAKIYFNQIIKTNVFHKLAANQQIQSYLVNALYKPEGFQNLSLIRQGTSAYERILYFSVKYQILSEVTTMYLLDSQFFACSKNLDQQIKNVQSFIIKLQLEQSVDEDELNIFSLLENLKIKNKNVNEFSYIIFKLEIDSKNNKKQQTKQKQPNQTTEQTCTLNLNPLNIINMTYQKIQQFKIIGIKSEIYSNQLYNKKKNEKGQSYSDIVRFLKDYTRSILDLNLKAIILYLEYTTFLLFTLIFT</sequence>
<evidence type="ECO:0000256" key="1">
    <source>
        <dbReference type="SAM" id="MobiDB-lite"/>
    </source>
</evidence>
<dbReference type="GeneID" id="7827375"/>
<dbReference type="EMBL" id="GG662522">
    <property type="protein sequence ID" value="EAR85095.2"/>
    <property type="molecule type" value="Genomic_DNA"/>
</dbReference>
<evidence type="ECO:0000256" key="2">
    <source>
        <dbReference type="SAM" id="SignalP"/>
    </source>
</evidence>
<evidence type="ECO:0000259" key="3">
    <source>
        <dbReference type="PROSITE" id="PS51468"/>
    </source>
</evidence>
<dbReference type="SUPFAM" id="SSF53300">
    <property type="entry name" value="vWA-like"/>
    <property type="match status" value="1"/>
</dbReference>
<feature type="chain" id="PRO_5003712343" description="VIT domain-containing protein" evidence="2">
    <location>
        <begin position="22"/>
        <end position="905"/>
    </location>
</feature>
<dbReference type="AlphaFoldDB" id="I7MGE8"/>
<gene>
    <name evidence="4" type="ORF">TTHERM_00530530</name>
</gene>
<dbReference type="Proteomes" id="UP000009168">
    <property type="component" value="Unassembled WGS sequence"/>
</dbReference>
<dbReference type="PROSITE" id="PS51468">
    <property type="entry name" value="VIT"/>
    <property type="match status" value="1"/>
</dbReference>
<dbReference type="Pfam" id="PF08487">
    <property type="entry name" value="VIT"/>
    <property type="match status" value="1"/>
</dbReference>
<accession>I7MGE8</accession>
<dbReference type="PANTHER" id="PTHR45737:SF6">
    <property type="entry name" value="VON WILLEBRAND FACTOR A DOMAIN-CONTAINING PROTEIN 5A"/>
    <property type="match status" value="1"/>
</dbReference>
<feature type="signal peptide" evidence="2">
    <location>
        <begin position="1"/>
        <end position="21"/>
    </location>
</feature>
<dbReference type="KEGG" id="tet:TTHERM_00530530"/>
<keyword evidence="2" id="KW-0732">Signal</keyword>